<dbReference type="Pfam" id="PF12836">
    <property type="entry name" value="HHH_3"/>
    <property type="match status" value="1"/>
</dbReference>
<dbReference type="AlphaFoldDB" id="A0A7X0NEU1"/>
<feature type="chain" id="PRO_5031238995" evidence="1">
    <location>
        <begin position="24"/>
        <end position="102"/>
    </location>
</feature>
<keyword evidence="1" id="KW-0732">Signal</keyword>
<comment type="caution">
    <text evidence="2">The sequence shown here is derived from an EMBL/GenBank/DDBJ whole genome shotgun (WGS) entry which is preliminary data.</text>
</comment>
<name>A0A7X0NEU1_9GAMM</name>
<dbReference type="InterPro" id="IPR004509">
    <property type="entry name" value="Competence_ComEA_HhH"/>
</dbReference>
<accession>A0A7X0NEU1</accession>
<dbReference type="PANTHER" id="PTHR21180">
    <property type="entry name" value="ENDONUCLEASE/EXONUCLEASE/PHOSPHATASE FAMILY DOMAIN-CONTAINING PROTEIN 1"/>
    <property type="match status" value="1"/>
</dbReference>
<sequence length="102" mass="10961">MTKSKLLPLSILLFSATLFNASAVENPSDVQAKTEQVQQAIIDLNNADATQLATLKGVGAKRAQAIIDYREQHGKFTSLQELLEVKGVGNAVLQANQGLIKI</sequence>
<dbReference type="SUPFAM" id="SSF47781">
    <property type="entry name" value="RuvA domain 2-like"/>
    <property type="match status" value="1"/>
</dbReference>
<proteinExistence type="predicted"/>
<dbReference type="InterPro" id="IPR051675">
    <property type="entry name" value="Endo/Exo/Phosphatase_dom_1"/>
</dbReference>
<dbReference type="Proteomes" id="UP000537141">
    <property type="component" value="Unassembled WGS sequence"/>
</dbReference>
<evidence type="ECO:0000313" key="3">
    <source>
        <dbReference type="Proteomes" id="UP000537141"/>
    </source>
</evidence>
<protein>
    <submittedName>
        <fullName evidence="2">Competence protein ComEA</fullName>
    </submittedName>
</protein>
<dbReference type="GO" id="GO:0015627">
    <property type="term" value="C:type II protein secretion system complex"/>
    <property type="evidence" value="ECO:0007669"/>
    <property type="project" value="TreeGrafter"/>
</dbReference>
<dbReference type="GO" id="GO:0015628">
    <property type="term" value="P:protein secretion by the type II secretion system"/>
    <property type="evidence" value="ECO:0007669"/>
    <property type="project" value="TreeGrafter"/>
</dbReference>
<gene>
    <name evidence="2" type="ORF">HNQ55_000611</name>
</gene>
<dbReference type="RefSeq" id="WP_184422452.1">
    <property type="nucleotide sequence ID" value="NZ_AP027362.1"/>
</dbReference>
<dbReference type="Gene3D" id="1.10.150.280">
    <property type="entry name" value="AF1531-like domain"/>
    <property type="match status" value="1"/>
</dbReference>
<reference evidence="2 3" key="1">
    <citation type="submission" date="2020-08" db="EMBL/GenBank/DDBJ databases">
        <title>Genomic Encyclopedia of Type Strains, Phase IV (KMG-IV): sequencing the most valuable type-strain genomes for metagenomic binning, comparative biology and taxonomic classification.</title>
        <authorList>
            <person name="Goeker M."/>
        </authorList>
    </citation>
    <scope>NUCLEOTIDE SEQUENCE [LARGE SCALE GENOMIC DNA]</scope>
    <source>
        <strain evidence="2 3">DSM 26287</strain>
    </source>
</reference>
<dbReference type="InterPro" id="IPR010994">
    <property type="entry name" value="RuvA_2-like"/>
</dbReference>
<keyword evidence="3" id="KW-1185">Reference proteome</keyword>
<feature type="signal peptide" evidence="1">
    <location>
        <begin position="1"/>
        <end position="23"/>
    </location>
</feature>
<dbReference type="EMBL" id="JACHHU010000003">
    <property type="protein sequence ID" value="MBB6542133.1"/>
    <property type="molecule type" value="Genomic_DNA"/>
</dbReference>
<dbReference type="PANTHER" id="PTHR21180:SF32">
    <property type="entry name" value="ENDONUCLEASE_EXONUCLEASE_PHOSPHATASE FAMILY DOMAIN-CONTAINING PROTEIN 1"/>
    <property type="match status" value="1"/>
</dbReference>
<dbReference type="NCBIfam" id="TIGR00426">
    <property type="entry name" value="competence protein ComEA helix-hairpin-helix repeat region"/>
    <property type="match status" value="1"/>
</dbReference>
<evidence type="ECO:0000313" key="2">
    <source>
        <dbReference type="EMBL" id="MBB6542133.1"/>
    </source>
</evidence>
<organism evidence="2 3">
    <name type="scientific">Thalassotalea piscium</name>
    <dbReference type="NCBI Taxonomy" id="1230533"/>
    <lineage>
        <taxon>Bacteria</taxon>
        <taxon>Pseudomonadati</taxon>
        <taxon>Pseudomonadota</taxon>
        <taxon>Gammaproteobacteria</taxon>
        <taxon>Alteromonadales</taxon>
        <taxon>Colwelliaceae</taxon>
        <taxon>Thalassotalea</taxon>
    </lineage>
</organism>
<evidence type="ECO:0000256" key="1">
    <source>
        <dbReference type="SAM" id="SignalP"/>
    </source>
</evidence>